<protein>
    <submittedName>
        <fullName evidence="1">Uncharacterized protein</fullName>
    </submittedName>
</protein>
<evidence type="ECO:0000313" key="1">
    <source>
        <dbReference type="EMBL" id="KAK4754173.1"/>
    </source>
</evidence>
<keyword evidence="2" id="KW-1185">Reference proteome</keyword>
<proteinExistence type="predicted"/>
<organism evidence="1 2">
    <name type="scientific">Trapa incisa</name>
    <dbReference type="NCBI Taxonomy" id="236973"/>
    <lineage>
        <taxon>Eukaryota</taxon>
        <taxon>Viridiplantae</taxon>
        <taxon>Streptophyta</taxon>
        <taxon>Embryophyta</taxon>
        <taxon>Tracheophyta</taxon>
        <taxon>Spermatophyta</taxon>
        <taxon>Magnoliopsida</taxon>
        <taxon>eudicotyledons</taxon>
        <taxon>Gunneridae</taxon>
        <taxon>Pentapetalae</taxon>
        <taxon>rosids</taxon>
        <taxon>malvids</taxon>
        <taxon>Myrtales</taxon>
        <taxon>Lythraceae</taxon>
        <taxon>Trapa</taxon>
    </lineage>
</organism>
<dbReference type="Proteomes" id="UP001345219">
    <property type="component" value="Chromosome 2"/>
</dbReference>
<comment type="caution">
    <text evidence="1">The sequence shown here is derived from an EMBL/GenBank/DDBJ whole genome shotgun (WGS) entry which is preliminary data.</text>
</comment>
<dbReference type="PANTHER" id="PTHR35754:SF2">
    <property type="entry name" value="ATP SYNTHASE SUBUNIT B"/>
    <property type="match status" value="1"/>
</dbReference>
<accession>A0AAN7PUZ8</accession>
<dbReference type="PANTHER" id="PTHR35754">
    <property type="entry name" value="ATP SYNTHASE SUBUNIT B"/>
    <property type="match status" value="1"/>
</dbReference>
<dbReference type="AlphaFoldDB" id="A0AAN7PUZ8"/>
<sequence length="83" mass="9248">MKLEEGQAVLELLSSRSILTASPDPCSDRFADLVFFLVQHCGQLDLDTKCRLVNENMMSKDDALENSFNILHMLVRIYGASAA</sequence>
<evidence type="ECO:0000313" key="2">
    <source>
        <dbReference type="Proteomes" id="UP001345219"/>
    </source>
</evidence>
<name>A0AAN7PUZ8_9MYRT</name>
<reference evidence="1 2" key="1">
    <citation type="journal article" date="2023" name="Hortic Res">
        <title>Pangenome of water caltrop reveals structural variations and asymmetric subgenome divergence after allopolyploidization.</title>
        <authorList>
            <person name="Zhang X."/>
            <person name="Chen Y."/>
            <person name="Wang L."/>
            <person name="Yuan Y."/>
            <person name="Fang M."/>
            <person name="Shi L."/>
            <person name="Lu R."/>
            <person name="Comes H.P."/>
            <person name="Ma Y."/>
            <person name="Chen Y."/>
            <person name="Huang G."/>
            <person name="Zhou Y."/>
            <person name="Zheng Z."/>
            <person name="Qiu Y."/>
        </authorList>
    </citation>
    <scope>NUCLEOTIDE SEQUENCE [LARGE SCALE GENOMIC DNA]</scope>
    <source>
        <tissue evidence="1">Roots</tissue>
    </source>
</reference>
<dbReference type="EMBL" id="JAXIOK010000015">
    <property type="protein sequence ID" value="KAK4754173.1"/>
    <property type="molecule type" value="Genomic_DNA"/>
</dbReference>
<gene>
    <name evidence="1" type="ORF">SAY87_002277</name>
</gene>